<dbReference type="CDD" id="cd00342">
    <property type="entry name" value="gram_neg_porins"/>
    <property type="match status" value="1"/>
</dbReference>
<dbReference type="GO" id="GO:0015288">
    <property type="term" value="F:porin activity"/>
    <property type="evidence" value="ECO:0007669"/>
    <property type="project" value="UniProtKB-KW"/>
</dbReference>
<evidence type="ECO:0000256" key="10">
    <source>
        <dbReference type="ARBA" id="ARBA00023237"/>
    </source>
</evidence>
<dbReference type="InterPro" id="IPR001702">
    <property type="entry name" value="Porin_Gram-ve"/>
</dbReference>
<keyword evidence="10" id="KW-0998">Cell outer membrane</keyword>
<evidence type="ECO:0000256" key="6">
    <source>
        <dbReference type="ARBA" id="ARBA00022729"/>
    </source>
</evidence>
<dbReference type="GO" id="GO:0046930">
    <property type="term" value="C:pore complex"/>
    <property type="evidence" value="ECO:0007669"/>
    <property type="project" value="UniProtKB-KW"/>
</dbReference>
<dbReference type="GO" id="GO:0034220">
    <property type="term" value="P:monoatomic ion transmembrane transport"/>
    <property type="evidence" value="ECO:0007669"/>
    <property type="project" value="InterPro"/>
</dbReference>
<accession>A0A7X4HHL5</accession>
<keyword evidence="14" id="KW-1185">Reference proteome</keyword>
<reference evidence="13 14" key="1">
    <citation type="submission" date="2019-12" db="EMBL/GenBank/DDBJ databases">
        <title>Novel species isolated from a subtropical stream in China.</title>
        <authorList>
            <person name="Lu H."/>
        </authorList>
    </citation>
    <scope>NUCLEOTIDE SEQUENCE [LARGE SCALE GENOMIC DNA]</scope>
    <source>
        <strain evidence="13 14">FT127W</strain>
    </source>
</reference>
<dbReference type="AlphaFoldDB" id="A0A7X4HHL5"/>
<keyword evidence="8" id="KW-0626">Porin</keyword>
<dbReference type="PANTHER" id="PTHR34501:SF9">
    <property type="entry name" value="MAJOR OUTER MEMBRANE PROTEIN P.IA"/>
    <property type="match status" value="1"/>
</dbReference>
<evidence type="ECO:0000256" key="3">
    <source>
        <dbReference type="ARBA" id="ARBA00022448"/>
    </source>
</evidence>
<dbReference type="EMBL" id="WWCU01000049">
    <property type="protein sequence ID" value="MYN10928.1"/>
    <property type="molecule type" value="Genomic_DNA"/>
</dbReference>
<sequence>MKTALCTLALIVPLPALAQSAGNQSSVNIYGVLDAGVVAERGCGTACAKTKVSSGVASGSRLGVSGKEQLGGDTVAVYTLEAGLGADTGQSEEGRLFGRQAFVGLQSGWGAITLGRQYNLQYEALIDVADPFRGGMAGAATNLAGYTTRRYDNTVKYATPQLHGWSASAIYSFGESPYSTRFNRAYGATIGYEKGPFTLRVAHQRKNNLSDATGVVPAVDYSSRNTLVAANVNLGRATVYAAYGVNRGLGSSPWDASNPYGALVAPTPSSKSHDMLAGVAVPVGAATFMVSYIHKNDRTLANQDADQLAAGVTYALSKRTSLYAAYAKIKNENGAGYTVGNATDRGRGNSGINLGLHHSF</sequence>
<dbReference type="Gene3D" id="2.40.160.10">
    <property type="entry name" value="Porin"/>
    <property type="match status" value="1"/>
</dbReference>
<comment type="subunit">
    <text evidence="2">Homotrimer.</text>
</comment>
<dbReference type="PANTHER" id="PTHR34501">
    <property type="entry name" value="PROTEIN YDDL-RELATED"/>
    <property type="match status" value="1"/>
</dbReference>
<evidence type="ECO:0000256" key="4">
    <source>
        <dbReference type="ARBA" id="ARBA00022452"/>
    </source>
</evidence>
<protein>
    <submittedName>
        <fullName evidence="13">Porin</fullName>
    </submittedName>
</protein>
<dbReference type="InterPro" id="IPR033900">
    <property type="entry name" value="Gram_neg_porin_domain"/>
</dbReference>
<keyword evidence="9" id="KW-0472">Membrane</keyword>
<proteinExistence type="predicted"/>
<evidence type="ECO:0000256" key="7">
    <source>
        <dbReference type="ARBA" id="ARBA00023065"/>
    </source>
</evidence>
<evidence type="ECO:0000313" key="14">
    <source>
        <dbReference type="Proteomes" id="UP000450676"/>
    </source>
</evidence>
<evidence type="ECO:0000256" key="8">
    <source>
        <dbReference type="ARBA" id="ARBA00023114"/>
    </source>
</evidence>
<evidence type="ECO:0000256" key="9">
    <source>
        <dbReference type="ARBA" id="ARBA00023136"/>
    </source>
</evidence>
<evidence type="ECO:0000313" key="13">
    <source>
        <dbReference type="EMBL" id="MYN10928.1"/>
    </source>
</evidence>
<keyword evidence="5" id="KW-0812">Transmembrane</keyword>
<evidence type="ECO:0000256" key="11">
    <source>
        <dbReference type="SAM" id="SignalP"/>
    </source>
</evidence>
<dbReference type="SUPFAM" id="SSF56935">
    <property type="entry name" value="Porins"/>
    <property type="match status" value="1"/>
</dbReference>
<feature type="chain" id="PRO_5030643090" evidence="11">
    <location>
        <begin position="19"/>
        <end position="360"/>
    </location>
</feature>
<organism evidence="13 14">
    <name type="scientific">Pseudoduganella aquatica</name>
    <dbReference type="NCBI Taxonomy" id="2660641"/>
    <lineage>
        <taxon>Bacteria</taxon>
        <taxon>Pseudomonadati</taxon>
        <taxon>Pseudomonadota</taxon>
        <taxon>Betaproteobacteria</taxon>
        <taxon>Burkholderiales</taxon>
        <taxon>Oxalobacteraceae</taxon>
        <taxon>Telluria group</taxon>
        <taxon>Pseudoduganella</taxon>
    </lineage>
</organism>
<name>A0A7X4HHL5_9BURK</name>
<comment type="caution">
    <text evidence="13">The sequence shown here is derived from an EMBL/GenBank/DDBJ whole genome shotgun (WGS) entry which is preliminary data.</text>
</comment>
<dbReference type="InterPro" id="IPR050298">
    <property type="entry name" value="Gram-neg_bact_OMP"/>
</dbReference>
<dbReference type="InterPro" id="IPR023614">
    <property type="entry name" value="Porin_dom_sf"/>
</dbReference>
<gene>
    <name evidence="13" type="ORF">GTP77_26775</name>
</gene>
<keyword evidence="6 11" id="KW-0732">Signal</keyword>
<evidence type="ECO:0000256" key="2">
    <source>
        <dbReference type="ARBA" id="ARBA00011233"/>
    </source>
</evidence>
<comment type="subcellular location">
    <subcellularLocation>
        <location evidence="1">Cell outer membrane</location>
        <topology evidence="1">Multi-pass membrane protein</topology>
    </subcellularLocation>
</comment>
<feature type="domain" description="Porin" evidence="12">
    <location>
        <begin position="9"/>
        <end position="333"/>
    </location>
</feature>
<keyword evidence="7" id="KW-0406">Ion transport</keyword>
<keyword evidence="4" id="KW-1134">Transmembrane beta strand</keyword>
<dbReference type="Proteomes" id="UP000450676">
    <property type="component" value="Unassembled WGS sequence"/>
</dbReference>
<evidence type="ECO:0000256" key="1">
    <source>
        <dbReference type="ARBA" id="ARBA00004571"/>
    </source>
</evidence>
<dbReference type="Pfam" id="PF13609">
    <property type="entry name" value="Porin_4"/>
    <property type="match status" value="1"/>
</dbReference>
<dbReference type="PRINTS" id="PR00182">
    <property type="entry name" value="ECOLNEIPORIN"/>
</dbReference>
<dbReference type="GO" id="GO:0009279">
    <property type="term" value="C:cell outer membrane"/>
    <property type="evidence" value="ECO:0007669"/>
    <property type="project" value="UniProtKB-SubCell"/>
</dbReference>
<feature type="signal peptide" evidence="11">
    <location>
        <begin position="1"/>
        <end position="18"/>
    </location>
</feature>
<keyword evidence="3" id="KW-0813">Transport</keyword>
<dbReference type="PRINTS" id="PR00184">
    <property type="entry name" value="NEISSPPORIN"/>
</dbReference>
<evidence type="ECO:0000256" key="5">
    <source>
        <dbReference type="ARBA" id="ARBA00022692"/>
    </source>
</evidence>
<evidence type="ECO:0000259" key="12">
    <source>
        <dbReference type="Pfam" id="PF13609"/>
    </source>
</evidence>
<dbReference type="RefSeq" id="WP_161075208.1">
    <property type="nucleotide sequence ID" value="NZ_WWCU01000049.1"/>
</dbReference>
<dbReference type="InterPro" id="IPR002299">
    <property type="entry name" value="Porin_Neis"/>
</dbReference>